<dbReference type="EMBL" id="SLWM01000019">
    <property type="protein sequence ID" value="TCO15005.1"/>
    <property type="molecule type" value="Genomic_DNA"/>
</dbReference>
<evidence type="ECO:0000313" key="3">
    <source>
        <dbReference type="Proteomes" id="UP000295818"/>
    </source>
</evidence>
<dbReference type="Proteomes" id="UP000295818">
    <property type="component" value="Unassembled WGS sequence"/>
</dbReference>
<keyword evidence="1" id="KW-1133">Transmembrane helix</keyword>
<comment type="caution">
    <text evidence="2">The sequence shown here is derived from an EMBL/GenBank/DDBJ whole genome shotgun (WGS) entry which is preliminary data.</text>
</comment>
<organism evidence="2 3">
    <name type="scientific">Kribbella orskensis</name>
    <dbReference type="NCBI Taxonomy" id="2512216"/>
    <lineage>
        <taxon>Bacteria</taxon>
        <taxon>Bacillati</taxon>
        <taxon>Actinomycetota</taxon>
        <taxon>Actinomycetes</taxon>
        <taxon>Propionibacteriales</taxon>
        <taxon>Kribbellaceae</taxon>
        <taxon>Kribbella</taxon>
    </lineage>
</organism>
<evidence type="ECO:0000256" key="1">
    <source>
        <dbReference type="SAM" id="Phobius"/>
    </source>
</evidence>
<name>A0ABY2BBV9_9ACTN</name>
<evidence type="ECO:0000313" key="2">
    <source>
        <dbReference type="EMBL" id="TCO15005.1"/>
    </source>
</evidence>
<keyword evidence="1" id="KW-0812">Transmembrane</keyword>
<reference evidence="2 3" key="1">
    <citation type="journal article" date="2015" name="Stand. Genomic Sci.">
        <title>Genomic Encyclopedia of Bacterial and Archaeal Type Strains, Phase III: the genomes of soil and plant-associated and newly described type strains.</title>
        <authorList>
            <person name="Whitman W.B."/>
            <person name="Woyke T."/>
            <person name="Klenk H.P."/>
            <person name="Zhou Y."/>
            <person name="Lilburn T.G."/>
            <person name="Beck B.J."/>
            <person name="De Vos P."/>
            <person name="Vandamme P."/>
            <person name="Eisen J.A."/>
            <person name="Garrity G."/>
            <person name="Hugenholtz P."/>
            <person name="Kyrpides N.C."/>
        </authorList>
    </citation>
    <scope>NUCLEOTIDE SEQUENCE [LARGE SCALE GENOMIC DNA]</scope>
    <source>
        <strain evidence="2 3">VKM Ac-2538</strain>
    </source>
</reference>
<gene>
    <name evidence="2" type="ORF">EV644_119118</name>
</gene>
<sequence length="43" mass="4798">MVVEGGLVDLVVAKVPDRESREFWLWILLVVGVHILAFSHGPI</sequence>
<feature type="transmembrane region" description="Helical" evidence="1">
    <location>
        <begin position="23"/>
        <end position="41"/>
    </location>
</feature>
<accession>A0ABY2BBV9</accession>
<keyword evidence="1" id="KW-0472">Membrane</keyword>
<protein>
    <submittedName>
        <fullName evidence="2">Uncharacterized protein</fullName>
    </submittedName>
</protein>
<keyword evidence="3" id="KW-1185">Reference proteome</keyword>
<proteinExistence type="predicted"/>